<dbReference type="InterPro" id="IPR052579">
    <property type="entry name" value="Zinc_finger_SWIM"/>
</dbReference>
<organism evidence="3 4">
    <name type="scientific">Cuscuta epithymum</name>
    <dbReference type="NCBI Taxonomy" id="186058"/>
    <lineage>
        <taxon>Eukaryota</taxon>
        <taxon>Viridiplantae</taxon>
        <taxon>Streptophyta</taxon>
        <taxon>Embryophyta</taxon>
        <taxon>Tracheophyta</taxon>
        <taxon>Spermatophyta</taxon>
        <taxon>Magnoliopsida</taxon>
        <taxon>eudicotyledons</taxon>
        <taxon>Gunneridae</taxon>
        <taxon>Pentapetalae</taxon>
        <taxon>asterids</taxon>
        <taxon>lamiids</taxon>
        <taxon>Solanales</taxon>
        <taxon>Convolvulaceae</taxon>
        <taxon>Cuscuteae</taxon>
        <taxon>Cuscuta</taxon>
        <taxon>Cuscuta subgen. Cuscuta</taxon>
    </lineage>
</organism>
<feature type="domain" description="OTU" evidence="2">
    <location>
        <begin position="581"/>
        <end position="706"/>
    </location>
</feature>
<dbReference type="AlphaFoldDB" id="A0AAV0EWR7"/>
<dbReference type="EMBL" id="CAMAPF010000948">
    <property type="protein sequence ID" value="CAH9127537.1"/>
    <property type="molecule type" value="Genomic_DNA"/>
</dbReference>
<dbReference type="CDD" id="cd22744">
    <property type="entry name" value="OTU"/>
    <property type="match status" value="1"/>
</dbReference>
<dbReference type="InterPro" id="IPR003323">
    <property type="entry name" value="OTU_dom"/>
</dbReference>
<protein>
    <recommendedName>
        <fullName evidence="2">OTU domain-containing protein</fullName>
    </recommendedName>
</protein>
<evidence type="ECO:0000313" key="3">
    <source>
        <dbReference type="EMBL" id="CAH9127537.1"/>
    </source>
</evidence>
<dbReference type="PANTHER" id="PTHR31569">
    <property type="entry name" value="SWIM-TYPE DOMAIN-CONTAINING PROTEIN"/>
    <property type="match status" value="1"/>
</dbReference>
<dbReference type="PROSITE" id="PS50802">
    <property type="entry name" value="OTU"/>
    <property type="match status" value="1"/>
</dbReference>
<accession>A0AAV0EWR7</accession>
<dbReference type="Gene3D" id="3.90.70.80">
    <property type="match status" value="1"/>
</dbReference>
<evidence type="ECO:0000256" key="1">
    <source>
        <dbReference type="SAM" id="MobiDB-lite"/>
    </source>
</evidence>
<feature type="region of interest" description="Disordered" evidence="1">
    <location>
        <begin position="501"/>
        <end position="523"/>
    </location>
</feature>
<evidence type="ECO:0000259" key="2">
    <source>
        <dbReference type="PROSITE" id="PS50802"/>
    </source>
</evidence>
<dbReference type="PANTHER" id="PTHR31569:SF4">
    <property type="entry name" value="SWIM-TYPE DOMAIN-CONTAINING PROTEIN"/>
    <property type="match status" value="1"/>
</dbReference>
<name>A0AAV0EWR7_9ASTE</name>
<dbReference type="InterPro" id="IPR018289">
    <property type="entry name" value="MULE_transposase_dom"/>
</dbReference>
<gene>
    <name evidence="3" type="ORF">CEPIT_LOCUS28397</name>
</gene>
<dbReference type="Pfam" id="PF10551">
    <property type="entry name" value="MULE"/>
    <property type="match status" value="1"/>
</dbReference>
<reference evidence="3" key="1">
    <citation type="submission" date="2022-07" db="EMBL/GenBank/DDBJ databases">
        <authorList>
            <person name="Macas J."/>
            <person name="Novak P."/>
            <person name="Neumann P."/>
        </authorList>
    </citation>
    <scope>NUCLEOTIDE SEQUENCE</scope>
</reference>
<comment type="caution">
    <text evidence="3">The sequence shown here is derived from an EMBL/GenBank/DDBJ whole genome shotgun (WGS) entry which is preliminary data.</text>
</comment>
<keyword evidence="4" id="KW-1185">Reference proteome</keyword>
<proteinExistence type="predicted"/>
<sequence>MLQGVKLENDDDWCINVICEHHNHPPAAQLEGHSFTGKLNKDEENVLLDMTKNMVKPRNILLTIKDKNEKNTTTMKTIYNVRHKYRTIERDGRSQMQQLMKQLNDYKYVEWHRRNETTDCVTDLFWAHPASIKMLHVFPLVLLMDCTYKTNRYGFPLLEIVGVTCTDLAFSITFVYMEAERQENYTWAMEKLRSLLATNIVPKVIVTDRDLALMKSVKKVFPETENLLCRFHITKNVLANSKKLFKCKDECDGFMAAWRGLTFSSCEMDYAKNLNVIQSDYQNYPSVIEYVRDTWLNPYKERFVAAWTNKIMHFGNLTTNRAESAHAKLKKLLGSSQLDFDCSWKTINALILLQHTEIKASFEQSLNVVEHNFRPALFKELRGLISRTALNLILTESERANDVGLDTKLCGCVMRSTHGLPCAHEIVEYVRCAKPIPISDINPHWMRLNMQKHQESDVPFEISIDTEMNSIWTRFQRCDQAGKLALKRKLRELGDPTTTFLIPPPEKVKTKGRPPLKANSSTRRDPSYFEIVESEVAKRDSELGEKRVVDQKVRKKIVKKKTKSLLNYLGYLSSYLHPYIFDIIDVKPDGHCGFRAIASLLGFGEEKWAKVREDLIEELCDHRPYYVRFYESAETVAQLLEELSYFRVPAPFKNWMTLPHMGHLVASRYKVVLVFLSKLVCVTFLPLRSNPPLQVSMDPFAPIPPIAANWRHFRLDSAIGWETPYLARIKDFNDIQSAHLGDRSKEVIDLEDK</sequence>
<dbReference type="Proteomes" id="UP001152523">
    <property type="component" value="Unassembled WGS sequence"/>
</dbReference>
<evidence type="ECO:0000313" key="4">
    <source>
        <dbReference type="Proteomes" id="UP001152523"/>
    </source>
</evidence>